<organism evidence="1 2">
    <name type="scientific">Canna indica</name>
    <name type="common">Indian-shot</name>
    <dbReference type="NCBI Taxonomy" id="4628"/>
    <lineage>
        <taxon>Eukaryota</taxon>
        <taxon>Viridiplantae</taxon>
        <taxon>Streptophyta</taxon>
        <taxon>Embryophyta</taxon>
        <taxon>Tracheophyta</taxon>
        <taxon>Spermatophyta</taxon>
        <taxon>Magnoliopsida</taxon>
        <taxon>Liliopsida</taxon>
        <taxon>Zingiberales</taxon>
        <taxon>Cannaceae</taxon>
        <taxon>Canna</taxon>
    </lineage>
</organism>
<keyword evidence="2" id="KW-1185">Reference proteome</keyword>
<name>A0AAQ3KIB8_9LILI</name>
<accession>A0AAQ3KIB8</accession>
<dbReference type="EMBL" id="CP136894">
    <property type="protein sequence ID" value="WOL09192.1"/>
    <property type="molecule type" value="Genomic_DNA"/>
</dbReference>
<dbReference type="AlphaFoldDB" id="A0AAQ3KIB8"/>
<gene>
    <name evidence="1" type="ORF">Cni_G17945</name>
</gene>
<proteinExistence type="predicted"/>
<reference evidence="1 2" key="1">
    <citation type="submission" date="2023-10" db="EMBL/GenBank/DDBJ databases">
        <title>Chromosome-scale genome assembly provides insights into flower coloration mechanisms of Canna indica.</title>
        <authorList>
            <person name="Li C."/>
        </authorList>
    </citation>
    <scope>NUCLEOTIDE SEQUENCE [LARGE SCALE GENOMIC DNA]</scope>
    <source>
        <tissue evidence="1">Flower</tissue>
    </source>
</reference>
<evidence type="ECO:0000313" key="1">
    <source>
        <dbReference type="EMBL" id="WOL09192.1"/>
    </source>
</evidence>
<dbReference type="Proteomes" id="UP001327560">
    <property type="component" value="Chromosome 5"/>
</dbReference>
<sequence length="93" mass="10807">MQETQIQRDKVSAIDNLNDLLKENKIPRREYTRTAKTVDIREIPNGGLSLVYWYSLGLWYFPNRKLRTKITAIRGQISGQQNDAPHPLELSSH</sequence>
<protein>
    <submittedName>
        <fullName evidence="1">Uncharacterized protein</fullName>
    </submittedName>
</protein>
<evidence type="ECO:0000313" key="2">
    <source>
        <dbReference type="Proteomes" id="UP001327560"/>
    </source>
</evidence>